<dbReference type="InterPro" id="IPR040442">
    <property type="entry name" value="Pyrv_kinase-like_dom_sf"/>
</dbReference>
<dbReference type="Gene3D" id="3.30.1150.10">
    <property type="match status" value="1"/>
</dbReference>
<dbReference type="InterPro" id="IPR015813">
    <property type="entry name" value="Pyrv/PenolPyrv_kinase-like_dom"/>
</dbReference>
<comment type="pathway">
    <text evidence="19">Amino-acid biosynthesis; L-threonine biosynthesis; L-threonine from L-aspartate: step 1/5.</text>
</comment>
<evidence type="ECO:0000256" key="3">
    <source>
        <dbReference type="ARBA" id="ARBA00004167"/>
    </source>
</evidence>
<dbReference type="SUPFAM" id="SSF51621">
    <property type="entry name" value="Phosphoenolpyruvate/pyruvate domain"/>
    <property type="match status" value="1"/>
</dbReference>
<comment type="catalytic activity">
    <reaction evidence="1">
        <text>L-histidyl-[protein] + phosphoenolpyruvate = N(pros)-phospho-L-histidyl-[protein] + pyruvate</text>
        <dbReference type="Rhea" id="RHEA:23880"/>
        <dbReference type="Rhea" id="RHEA-COMP:9745"/>
        <dbReference type="Rhea" id="RHEA-COMP:9746"/>
        <dbReference type="ChEBI" id="CHEBI:15361"/>
        <dbReference type="ChEBI" id="CHEBI:29979"/>
        <dbReference type="ChEBI" id="CHEBI:58702"/>
        <dbReference type="ChEBI" id="CHEBI:64837"/>
        <dbReference type="EC" id="2.7.3.9"/>
    </reaction>
</comment>
<feature type="domain" description="TonB C-terminal" evidence="21">
    <location>
        <begin position="1305"/>
        <end position="1397"/>
    </location>
</feature>
<evidence type="ECO:0000256" key="11">
    <source>
        <dbReference type="ARBA" id="ARBA00022692"/>
    </source>
</evidence>
<dbReference type="Pfam" id="PF05524">
    <property type="entry name" value="PEP-utilisers_N"/>
    <property type="match status" value="1"/>
</dbReference>
<dbReference type="Gene3D" id="3.40.1160.10">
    <property type="entry name" value="Acetylglutamate kinase-like"/>
    <property type="match status" value="1"/>
</dbReference>
<evidence type="ECO:0000256" key="15">
    <source>
        <dbReference type="ARBA" id="ARBA00022840"/>
    </source>
</evidence>
<dbReference type="Pfam" id="PF13413">
    <property type="entry name" value="HTH_25"/>
    <property type="match status" value="1"/>
</dbReference>
<keyword evidence="14 22" id="KW-0418">Kinase</keyword>
<protein>
    <submittedName>
        <fullName evidence="22">Aspartate kinase (Aspartokinase)</fullName>
    </submittedName>
</protein>
<dbReference type="InterPro" id="IPR041740">
    <property type="entry name" value="AKii-LysC-BS"/>
</dbReference>
<dbReference type="GO" id="GO:0016301">
    <property type="term" value="F:kinase activity"/>
    <property type="evidence" value="ECO:0007669"/>
    <property type="project" value="UniProtKB-KW"/>
</dbReference>
<dbReference type="InterPro" id="IPR001341">
    <property type="entry name" value="Asp_kinase"/>
</dbReference>
<dbReference type="SUPFAM" id="SSF53633">
    <property type="entry name" value="Carbamate kinase-like"/>
    <property type="match status" value="1"/>
</dbReference>
<dbReference type="CDD" id="cd04923">
    <property type="entry name" value="ACT_AK-LysC-DapG-like_2"/>
    <property type="match status" value="1"/>
</dbReference>
<keyword evidence="15" id="KW-0067">ATP-binding</keyword>
<dbReference type="InterPro" id="IPR001387">
    <property type="entry name" value="Cro/C1-type_HTH"/>
</dbReference>
<gene>
    <name evidence="22" type="ORF">SCF082_LOCUS24262</name>
</gene>
<dbReference type="PANTHER" id="PTHR46244">
    <property type="entry name" value="PHOSPHOENOLPYRUVATE-PROTEIN PHOSPHOTRANSFERASE"/>
    <property type="match status" value="1"/>
</dbReference>
<dbReference type="InterPro" id="IPR050499">
    <property type="entry name" value="PEP-utilizing_PTS_enzyme"/>
</dbReference>
<keyword evidence="6" id="KW-0813">Transport</keyword>
<dbReference type="InterPro" id="IPR008279">
    <property type="entry name" value="PEP-util_enz_mobile_dom"/>
</dbReference>
<dbReference type="NCBIfam" id="TIGR01417">
    <property type="entry name" value="PTS_I_fam"/>
    <property type="match status" value="1"/>
</dbReference>
<feature type="domain" description="ACT" evidence="20">
    <location>
        <begin position="273"/>
        <end position="348"/>
    </location>
</feature>
<dbReference type="NCBIfam" id="NF005154">
    <property type="entry name" value="PRK06635.1-2"/>
    <property type="match status" value="1"/>
</dbReference>
<evidence type="ECO:0000313" key="23">
    <source>
        <dbReference type="Proteomes" id="UP001642464"/>
    </source>
</evidence>
<dbReference type="InterPro" id="IPR002912">
    <property type="entry name" value="ACT_dom"/>
</dbReference>
<dbReference type="InterPro" id="IPR036637">
    <property type="entry name" value="Phosphohistidine_dom_sf"/>
</dbReference>
<keyword evidence="8" id="KW-0762">Sugar transport</keyword>
<dbReference type="Pfam" id="PF00391">
    <property type="entry name" value="PEP-utilizers"/>
    <property type="match status" value="1"/>
</dbReference>
<dbReference type="Pfam" id="PF00696">
    <property type="entry name" value="AA_kinase"/>
    <property type="match status" value="1"/>
</dbReference>
<evidence type="ECO:0000256" key="7">
    <source>
        <dbReference type="ARBA" id="ARBA00022490"/>
    </source>
</evidence>
<keyword evidence="23" id="KW-1185">Reference proteome</keyword>
<dbReference type="SUPFAM" id="SSF74653">
    <property type="entry name" value="TolA/TonB C-terminal domain"/>
    <property type="match status" value="1"/>
</dbReference>
<comment type="caution">
    <text evidence="22">The sequence shown here is derived from an EMBL/GenBank/DDBJ whole genome shotgun (WGS) entry which is preliminary data.</text>
</comment>
<comment type="pathway">
    <text evidence="19">Amino-acid biosynthesis; L-lysine biosynthesis via DAP pathway; (S)-tetrahydrodipicolinate from L-aspartate: step 1/4.</text>
</comment>
<comment type="similarity">
    <text evidence="5">Belongs to the PEP-utilizing enzyme family.</text>
</comment>
<dbReference type="PROSITE" id="PS51671">
    <property type="entry name" value="ACT"/>
    <property type="match status" value="2"/>
</dbReference>
<dbReference type="Gene3D" id="3.50.30.10">
    <property type="entry name" value="Phosphohistidine domain"/>
    <property type="match status" value="1"/>
</dbReference>
<dbReference type="InterPro" id="IPR001048">
    <property type="entry name" value="Asp/Glu/Uridylate_kinase"/>
</dbReference>
<proteinExistence type="inferred from homology"/>
<dbReference type="NCBIfam" id="NF005155">
    <property type="entry name" value="PRK06635.1-4"/>
    <property type="match status" value="1"/>
</dbReference>
<dbReference type="EMBL" id="CAXAMM010017779">
    <property type="protein sequence ID" value="CAK9042084.1"/>
    <property type="molecule type" value="Genomic_DNA"/>
</dbReference>
<evidence type="ECO:0000256" key="8">
    <source>
        <dbReference type="ARBA" id="ARBA00022597"/>
    </source>
</evidence>
<dbReference type="Proteomes" id="UP001642464">
    <property type="component" value="Unassembled WGS sequence"/>
</dbReference>
<evidence type="ECO:0000256" key="6">
    <source>
        <dbReference type="ARBA" id="ARBA00022448"/>
    </source>
</evidence>
<evidence type="ECO:0000256" key="5">
    <source>
        <dbReference type="ARBA" id="ARBA00007837"/>
    </source>
</evidence>
<keyword evidence="12" id="KW-0479">Metal-binding</keyword>
<sequence length="1397" mass="150475">MARIVMKFGGTSVADMDRIRAAAAFVRREADAGNSIAVIVSAMAGETNRLIGLCEDAGAPAPALDARYVEYDAVVSSGEQVTAGLLALVLQNLGYRARSWQGWQIPLETDAAHGKARITDIKDASLGEAIDSGEIAIVSGFQGIAPDGRIATLGRGGSDTSAVALAAAVGAERCDIYTDVDGVYTTDPRLTKQARRIAKVSYEEMLEMASVGAKVLQTRSVEIAMAYKTPVRVLSSFDPPDAPGPGTTICDEDDVVEQKKVAAVTPDFNEASVTVLAVPDEPGRAARIFTLLADAAINIDMIVQSASREQGFANISFTTKENDLERAIEILSNAKDEIGFSSLQSDRNVAKVSVIGLGMKSHAGVAGTMFQTLADKGINIQNISTSEIKISVLINSDAAEYAVRALHDAYGLDKLAAAADEGSAQDRLDHLTNVIASHIVADVCSIYLRRPDNELELYSTEGLKREAVHKTRLKWGEGLVGLVAKTHAPLVTNDAPAHPAFAYRPETGEDPLSAFLGVPLIRSGKTLGVLVIQNKIARNYTDDEVEAVQAVAALLAEIAASGELLSREETAVVDEMLHQSETLKGVGIVGGIVSGRAVFLQPPARVHKVFAADSALEAQRLEEGLNALRTSVDEMLSQNASLGGVSREVLETYRLFAYDRGWKDRLRAAVFSGLTAEAAVDQVKMENRARLMQARDPYLRERLHDLDDLSHRLLRLLSGEAAGAERAIYKDTILVAREMGPAELLEYDREALTGLVLGEVSATSHVAIVARALGIPMVTGVGEAIDRTEEGDALIIDGDSGEIHIRPASDVVETYRAKKELQTERQAAFTSERDLPAQTKDGVKLKIMMNAGLALDMPHLDETGAEGVGLFRTELQFLVGSQLPSVSTQEKLYREALDLAGDKPVLFRTADIGGDKTATYMDHGSDVNPAMGWRGLRMAVDRPGMLRPQLRALIAAGAGKTLYIMFPLVTLVNELEALPAAIKIGAMIETPAAAWRADMISSRVDFLSIGGNDLAQFYFAADRDSERVQRRYDPMNPGFLSFLKMTIEKVDAGAAPLAYCGEQASDPLTAAALVGLGVREFSLPATSVGAFRRLARSLNAADIAKWLEKNLPSPQESLRDDFEKFLKANGVASDLPGADYETVGAHLHAVREASGLTLHEAASRIHIKEAHLAAIEQMNVEELPPRPYAIGFVKTYAEFLDLDSDEVVSRFKEEAGYAAPQPVSVEKFEAQEVKAHDEDKDLSLIAVVAIMVFIIWCAWQITRPNEVKKLGANNQASSVEDAGAADAISQPGISVVDPELLTAAQDIVEARNIERVDPVYPRRCASAASSVETVVVTFNITADGRVAGERIAQTSNACLDDAALNAIRRWRFEPRTVDGAPRPAYDQQYSFSFSRPR</sequence>
<dbReference type="NCBIfam" id="TIGR00657">
    <property type="entry name" value="asp_kinases"/>
    <property type="match status" value="1"/>
</dbReference>
<comment type="pathway">
    <text evidence="19">Amino-acid biosynthesis; L-methionine biosynthesis via de novo pathway; L-homoserine from L-aspartate: step 1/3.</text>
</comment>
<dbReference type="Pfam" id="PF03544">
    <property type="entry name" value="TonB_C"/>
    <property type="match status" value="1"/>
</dbReference>
<dbReference type="Gene3D" id="3.20.20.60">
    <property type="entry name" value="Phosphoenolpyruvate-binding domains"/>
    <property type="match status" value="1"/>
</dbReference>
<dbReference type="InterPro" id="IPR037682">
    <property type="entry name" value="TonB_C"/>
</dbReference>
<comment type="cofactor">
    <cofactor evidence="2">
        <name>Mg(2+)</name>
        <dbReference type="ChEBI" id="CHEBI:18420"/>
    </cofactor>
</comment>
<dbReference type="InterPro" id="IPR000121">
    <property type="entry name" value="PEP_util_C"/>
</dbReference>
<keyword evidence="19" id="KW-0028">Amino-acid biosynthesis</keyword>
<comment type="subcellular location">
    <subcellularLocation>
        <location evidence="4">Cytoplasm</location>
    </subcellularLocation>
    <subcellularLocation>
        <location evidence="3">Membrane</location>
        <topology evidence="3">Single-pass membrane protein</topology>
    </subcellularLocation>
</comment>
<evidence type="ECO:0000256" key="19">
    <source>
        <dbReference type="RuleBase" id="RU004249"/>
    </source>
</evidence>
<keyword evidence="10" id="KW-0598">Phosphotransferase system</keyword>
<keyword evidence="18" id="KW-0472">Membrane</keyword>
<dbReference type="PROSITE" id="PS52015">
    <property type="entry name" value="TONB_CTD"/>
    <property type="match status" value="1"/>
</dbReference>
<dbReference type="InterPro" id="IPR036618">
    <property type="entry name" value="PtsI_HPr-bd_sf"/>
</dbReference>
<keyword evidence="7" id="KW-0963">Cytoplasm</keyword>
<dbReference type="InterPro" id="IPR029016">
    <property type="entry name" value="GAF-like_dom_sf"/>
</dbReference>
<dbReference type="InterPro" id="IPR045865">
    <property type="entry name" value="ACT-like_dom_sf"/>
</dbReference>
<dbReference type="SMART" id="SM00530">
    <property type="entry name" value="HTH_XRE"/>
    <property type="match status" value="1"/>
</dbReference>
<dbReference type="InterPro" id="IPR010982">
    <property type="entry name" value="Lambda_DNA-bd_dom_sf"/>
</dbReference>
<keyword evidence="16" id="KW-0460">Magnesium</keyword>
<dbReference type="InterPro" id="IPR008731">
    <property type="entry name" value="PTS_EIN"/>
</dbReference>
<dbReference type="SUPFAM" id="SSF55021">
    <property type="entry name" value="ACT-like"/>
    <property type="match status" value="2"/>
</dbReference>
<evidence type="ECO:0000256" key="14">
    <source>
        <dbReference type="ARBA" id="ARBA00022777"/>
    </source>
</evidence>
<evidence type="ECO:0000256" key="12">
    <source>
        <dbReference type="ARBA" id="ARBA00022723"/>
    </source>
</evidence>
<keyword evidence="17" id="KW-1133">Transmembrane helix</keyword>
<dbReference type="Gene3D" id="3.30.70.260">
    <property type="match status" value="2"/>
</dbReference>
<organism evidence="22 23">
    <name type="scientific">Durusdinium trenchii</name>
    <dbReference type="NCBI Taxonomy" id="1381693"/>
    <lineage>
        <taxon>Eukaryota</taxon>
        <taxon>Sar</taxon>
        <taxon>Alveolata</taxon>
        <taxon>Dinophyceae</taxon>
        <taxon>Suessiales</taxon>
        <taxon>Symbiodiniaceae</taxon>
        <taxon>Durusdinium</taxon>
    </lineage>
</organism>
<dbReference type="Pfam" id="PF02896">
    <property type="entry name" value="PEP-utilizers_C"/>
    <property type="match status" value="1"/>
</dbReference>
<evidence type="ECO:0000256" key="18">
    <source>
        <dbReference type="ARBA" id="ARBA00023136"/>
    </source>
</evidence>
<dbReference type="Pfam" id="PF22468">
    <property type="entry name" value="ACT_9"/>
    <property type="match status" value="1"/>
</dbReference>
<dbReference type="InterPro" id="IPR003018">
    <property type="entry name" value="GAF"/>
</dbReference>
<evidence type="ECO:0000256" key="17">
    <source>
        <dbReference type="ARBA" id="ARBA00022989"/>
    </source>
</evidence>
<evidence type="ECO:0000256" key="13">
    <source>
        <dbReference type="ARBA" id="ARBA00022741"/>
    </source>
</evidence>
<evidence type="ECO:0000256" key="9">
    <source>
        <dbReference type="ARBA" id="ARBA00022679"/>
    </source>
</evidence>
<evidence type="ECO:0000313" key="22">
    <source>
        <dbReference type="EMBL" id="CAK9042084.1"/>
    </source>
</evidence>
<dbReference type="InterPro" id="IPR036393">
    <property type="entry name" value="AceGlu_kinase-like_sf"/>
</dbReference>
<keyword evidence="11" id="KW-0812">Transmembrane</keyword>
<dbReference type="CDD" id="cd04913">
    <property type="entry name" value="ACT_AKii-LysC-BS-like_1"/>
    <property type="match status" value="1"/>
</dbReference>
<evidence type="ECO:0000259" key="21">
    <source>
        <dbReference type="PROSITE" id="PS52015"/>
    </source>
</evidence>
<keyword evidence="9" id="KW-0808">Transferase</keyword>
<dbReference type="Gene3D" id="1.10.260.40">
    <property type="entry name" value="lambda repressor-like DNA-binding domains"/>
    <property type="match status" value="1"/>
</dbReference>
<dbReference type="CDD" id="cd04261">
    <property type="entry name" value="AAK_AKii-LysC-BS"/>
    <property type="match status" value="1"/>
</dbReference>
<dbReference type="InterPro" id="IPR054352">
    <property type="entry name" value="ACT_Aspartokinase"/>
</dbReference>
<dbReference type="Gene3D" id="3.30.450.40">
    <property type="match status" value="1"/>
</dbReference>
<dbReference type="InterPro" id="IPR006318">
    <property type="entry name" value="PTS_EI-like"/>
</dbReference>
<dbReference type="Pfam" id="PF01590">
    <property type="entry name" value="GAF"/>
    <property type="match status" value="1"/>
</dbReference>
<evidence type="ECO:0000259" key="20">
    <source>
        <dbReference type="PROSITE" id="PS51671"/>
    </source>
</evidence>
<feature type="domain" description="ACT" evidence="20">
    <location>
        <begin position="354"/>
        <end position="429"/>
    </location>
</feature>
<dbReference type="Gene3D" id="1.10.274.10">
    <property type="entry name" value="PtsI, HPr-binding domain"/>
    <property type="match status" value="1"/>
</dbReference>
<accession>A0ABP0LVR7</accession>
<dbReference type="InterPro" id="IPR006260">
    <property type="entry name" value="TonB/TolA_C"/>
</dbReference>
<dbReference type="PANTHER" id="PTHR46244:SF6">
    <property type="entry name" value="PHOSPHOENOLPYRUVATE-PROTEIN PHOSPHOTRANSFERASE"/>
    <property type="match status" value="1"/>
</dbReference>
<evidence type="ECO:0000256" key="10">
    <source>
        <dbReference type="ARBA" id="ARBA00022683"/>
    </source>
</evidence>
<name>A0ABP0LVR7_9DINO</name>
<reference evidence="22 23" key="1">
    <citation type="submission" date="2024-02" db="EMBL/GenBank/DDBJ databases">
        <authorList>
            <person name="Chen Y."/>
            <person name="Shah S."/>
            <person name="Dougan E. K."/>
            <person name="Thang M."/>
            <person name="Chan C."/>
        </authorList>
    </citation>
    <scope>NUCLEOTIDE SEQUENCE [LARGE SCALE GENOMIC DNA]</scope>
</reference>
<evidence type="ECO:0000256" key="2">
    <source>
        <dbReference type="ARBA" id="ARBA00001946"/>
    </source>
</evidence>
<evidence type="ECO:0000256" key="1">
    <source>
        <dbReference type="ARBA" id="ARBA00000683"/>
    </source>
</evidence>
<dbReference type="Pfam" id="PF01842">
    <property type="entry name" value="ACT"/>
    <property type="match status" value="1"/>
</dbReference>
<dbReference type="SUPFAM" id="SSF52009">
    <property type="entry name" value="Phosphohistidine domain"/>
    <property type="match status" value="1"/>
</dbReference>
<dbReference type="SUPFAM" id="SSF47831">
    <property type="entry name" value="Enzyme I of the PEP:sugar phosphotransferase system HPr-binding (sub)domain"/>
    <property type="match status" value="1"/>
</dbReference>
<keyword evidence="13" id="KW-0547">Nucleotide-binding</keyword>
<evidence type="ECO:0000256" key="4">
    <source>
        <dbReference type="ARBA" id="ARBA00004496"/>
    </source>
</evidence>
<dbReference type="SMART" id="SM00065">
    <property type="entry name" value="GAF"/>
    <property type="match status" value="1"/>
</dbReference>
<dbReference type="PROSITE" id="PS00324">
    <property type="entry name" value="ASPARTOKINASE"/>
    <property type="match status" value="1"/>
</dbReference>
<dbReference type="PRINTS" id="PR01736">
    <property type="entry name" value="PHPHTRNFRASE"/>
</dbReference>
<dbReference type="SUPFAM" id="SSF55781">
    <property type="entry name" value="GAF domain-like"/>
    <property type="match status" value="1"/>
</dbReference>
<evidence type="ECO:0000256" key="16">
    <source>
        <dbReference type="ARBA" id="ARBA00022842"/>
    </source>
</evidence>
<dbReference type="InterPro" id="IPR018042">
    <property type="entry name" value="Aspartate_kinase_CS"/>
</dbReference>
<dbReference type="NCBIfam" id="TIGR01352">
    <property type="entry name" value="tonB_Cterm"/>
    <property type="match status" value="1"/>
</dbReference>